<dbReference type="GO" id="GO:0008843">
    <property type="term" value="F:endochitinase activity"/>
    <property type="evidence" value="ECO:0007669"/>
    <property type="project" value="UniProtKB-EC"/>
</dbReference>
<evidence type="ECO:0000256" key="3">
    <source>
        <dbReference type="ARBA" id="ARBA00022669"/>
    </source>
</evidence>
<keyword evidence="4 9" id="KW-0378">Hydrolase</keyword>
<dbReference type="GO" id="GO:0005576">
    <property type="term" value="C:extracellular region"/>
    <property type="evidence" value="ECO:0007669"/>
    <property type="project" value="TreeGrafter"/>
</dbReference>
<evidence type="ECO:0000256" key="7">
    <source>
        <dbReference type="ARBA" id="ARBA00023295"/>
    </source>
</evidence>
<dbReference type="EMBL" id="CAKXYY010000005">
    <property type="protein sequence ID" value="CAH2351865.1"/>
    <property type="molecule type" value="Genomic_DNA"/>
</dbReference>
<accession>A0A9P0QNT1</accession>
<comment type="caution">
    <text evidence="13">The sequence shown here is derived from an EMBL/GenBank/DDBJ whole genome shotgun (WGS) entry which is preliminary data.</text>
</comment>
<dbReference type="InterPro" id="IPR001579">
    <property type="entry name" value="Glyco_hydro_18_chit_AS"/>
</dbReference>
<dbReference type="PROSITE" id="PS51910">
    <property type="entry name" value="GH18_2"/>
    <property type="match status" value="1"/>
</dbReference>
<dbReference type="InterPro" id="IPR050542">
    <property type="entry name" value="Glycosyl_Hydrlase18_Chitinase"/>
</dbReference>
<evidence type="ECO:0000256" key="4">
    <source>
        <dbReference type="ARBA" id="ARBA00022801"/>
    </source>
</evidence>
<dbReference type="InterPro" id="IPR045321">
    <property type="entry name" value="Cts1-like"/>
</dbReference>
<dbReference type="Proteomes" id="UP000837801">
    <property type="component" value="Unassembled WGS sequence"/>
</dbReference>
<name>A0A9P0QNT1_9ASCO</name>
<evidence type="ECO:0000256" key="1">
    <source>
        <dbReference type="ARBA" id="ARBA00000822"/>
    </source>
</evidence>
<dbReference type="OrthoDB" id="6020543at2759"/>
<evidence type="ECO:0000313" key="13">
    <source>
        <dbReference type="EMBL" id="CAH2351865.1"/>
    </source>
</evidence>
<dbReference type="PANTHER" id="PTHR45708">
    <property type="entry name" value="ENDOCHITINASE"/>
    <property type="match status" value="1"/>
</dbReference>
<keyword evidence="8" id="KW-0624">Polysaccharide degradation</keyword>
<proteinExistence type="inferred from homology"/>
<protein>
    <recommendedName>
        <fullName evidence="2">chitinase</fullName>
        <ecNumber evidence="2">3.2.1.14</ecNumber>
    </recommendedName>
</protein>
<dbReference type="GO" id="GO:0008061">
    <property type="term" value="F:chitin binding"/>
    <property type="evidence" value="ECO:0007669"/>
    <property type="project" value="UniProtKB-KW"/>
</dbReference>
<dbReference type="InterPro" id="IPR001223">
    <property type="entry name" value="Glyco_hydro18_cat"/>
</dbReference>
<feature type="domain" description="GH18" evidence="12">
    <location>
        <begin position="22"/>
        <end position="299"/>
    </location>
</feature>
<dbReference type="PROSITE" id="PS01095">
    <property type="entry name" value="GH18_1"/>
    <property type="match status" value="1"/>
</dbReference>
<dbReference type="CDD" id="cd02877">
    <property type="entry name" value="GH18_hevamine_XipI_class_III"/>
    <property type="match status" value="1"/>
</dbReference>
<evidence type="ECO:0000256" key="10">
    <source>
        <dbReference type="RuleBase" id="RU004453"/>
    </source>
</evidence>
<dbReference type="EC" id="3.2.1.14" evidence="2"/>
<dbReference type="GO" id="GO:0006032">
    <property type="term" value="P:chitin catabolic process"/>
    <property type="evidence" value="ECO:0007669"/>
    <property type="project" value="UniProtKB-KW"/>
</dbReference>
<evidence type="ECO:0000313" key="14">
    <source>
        <dbReference type="Proteomes" id="UP000837801"/>
    </source>
</evidence>
<evidence type="ECO:0000256" key="5">
    <source>
        <dbReference type="ARBA" id="ARBA00023024"/>
    </source>
</evidence>
<organism evidence="13 14">
    <name type="scientific">[Candida] railenensis</name>
    <dbReference type="NCBI Taxonomy" id="45579"/>
    <lineage>
        <taxon>Eukaryota</taxon>
        <taxon>Fungi</taxon>
        <taxon>Dikarya</taxon>
        <taxon>Ascomycota</taxon>
        <taxon>Saccharomycotina</taxon>
        <taxon>Pichiomycetes</taxon>
        <taxon>Debaryomycetaceae</taxon>
        <taxon>Kurtzmaniella</taxon>
    </lineage>
</organism>
<gene>
    <name evidence="13" type="ORF">CLIB1423_05S00144</name>
</gene>
<dbReference type="InterPro" id="IPR017853">
    <property type="entry name" value="GH"/>
</dbReference>
<evidence type="ECO:0000256" key="2">
    <source>
        <dbReference type="ARBA" id="ARBA00012729"/>
    </source>
</evidence>
<evidence type="ECO:0000256" key="6">
    <source>
        <dbReference type="ARBA" id="ARBA00023277"/>
    </source>
</evidence>
<keyword evidence="14" id="KW-1185">Reference proteome</keyword>
<evidence type="ECO:0000256" key="11">
    <source>
        <dbReference type="SAM" id="SignalP"/>
    </source>
</evidence>
<keyword evidence="6" id="KW-0119">Carbohydrate metabolism</keyword>
<reference evidence="13" key="1">
    <citation type="submission" date="2022-03" db="EMBL/GenBank/DDBJ databases">
        <authorList>
            <person name="Legras J.-L."/>
            <person name="Devillers H."/>
            <person name="Grondin C."/>
        </authorList>
    </citation>
    <scope>NUCLEOTIDE SEQUENCE</scope>
    <source>
        <strain evidence="13">CLIB 1423</strain>
    </source>
</reference>
<comment type="catalytic activity">
    <reaction evidence="1">
        <text>Random endo-hydrolysis of N-acetyl-beta-D-glucosaminide (1-&gt;4)-beta-linkages in chitin and chitodextrins.</text>
        <dbReference type="EC" id="3.2.1.14"/>
    </reaction>
</comment>
<dbReference type="PANTHER" id="PTHR45708:SF49">
    <property type="entry name" value="ENDOCHITINASE"/>
    <property type="match status" value="1"/>
</dbReference>
<comment type="similarity">
    <text evidence="10">Belongs to the glycosyl hydrolase 18 family.</text>
</comment>
<dbReference type="Pfam" id="PF00704">
    <property type="entry name" value="Glyco_hydro_18"/>
    <property type="match status" value="1"/>
</dbReference>
<evidence type="ECO:0000256" key="9">
    <source>
        <dbReference type="RuleBase" id="RU000489"/>
    </source>
</evidence>
<sequence length="353" mass="37494">MFSHITKMLITTFLLTNVAEASGVVAYWGQNSAGDQGPLRNYCGSTADIIVVSFINSISPVDISLNDQCSGSFNDGTMHCPSVGEDITYCQKQGKKILLSIGGQGEQGFSSDSEATTFASNVWNKFAGGSSDERPFDTAVVDGFDLDLETVGPKGTVAFGKAIKSLFSKDSARTYYLSAAPQCPYPDATLSDYLTQVPVDFTFVQFYNNPSCQLDGDFNFNTWSQYARSSSPNKKNKIFVGLPGSSSSSGSGFVSASVVKSQLEKIKCDPNFGGVSLWDASSSFPNGFAASIKSVLSSMDVSSCPSTTSYSSGATSTSAASTLVPPLLFQLVARYLVAVSSMFQFKLTSPFSP</sequence>
<feature type="signal peptide" evidence="11">
    <location>
        <begin position="1"/>
        <end position="21"/>
    </location>
</feature>
<evidence type="ECO:0000259" key="12">
    <source>
        <dbReference type="PROSITE" id="PS51910"/>
    </source>
</evidence>
<keyword evidence="11" id="KW-0732">Signal</keyword>
<keyword evidence="3" id="KW-0147">Chitin-binding</keyword>
<dbReference type="SUPFAM" id="SSF51445">
    <property type="entry name" value="(Trans)glycosidases"/>
    <property type="match status" value="1"/>
</dbReference>
<evidence type="ECO:0000256" key="8">
    <source>
        <dbReference type="ARBA" id="ARBA00023326"/>
    </source>
</evidence>
<dbReference type="AlphaFoldDB" id="A0A9P0QNT1"/>
<feature type="chain" id="PRO_5040192872" description="chitinase" evidence="11">
    <location>
        <begin position="22"/>
        <end position="353"/>
    </location>
</feature>
<keyword evidence="7 9" id="KW-0326">Glycosidase</keyword>
<dbReference type="Gene3D" id="3.20.20.80">
    <property type="entry name" value="Glycosidases"/>
    <property type="match status" value="1"/>
</dbReference>
<dbReference type="GO" id="GO:0000272">
    <property type="term" value="P:polysaccharide catabolic process"/>
    <property type="evidence" value="ECO:0007669"/>
    <property type="project" value="UniProtKB-KW"/>
</dbReference>
<keyword evidence="5" id="KW-0146">Chitin degradation</keyword>